<sequence length="77" mass="8709">MHHGEQRRTMREHSKHYLSIALTLFQAHVGFPDPSIRSSTYPEGHGKACARTELDKCEQRPFPRAPLPSAPRSPLSC</sequence>
<dbReference type="Proteomes" id="UP000076871">
    <property type="component" value="Unassembled WGS sequence"/>
</dbReference>
<dbReference type="RefSeq" id="XP_040761326.1">
    <property type="nucleotide sequence ID" value="XM_040909587.1"/>
</dbReference>
<name>A0A165CWG9_9APHY</name>
<protein>
    <submittedName>
        <fullName evidence="1">Uncharacterized protein</fullName>
    </submittedName>
</protein>
<dbReference type="GeneID" id="63826616"/>
<organism evidence="1 2">
    <name type="scientific">Laetiporus sulphureus 93-53</name>
    <dbReference type="NCBI Taxonomy" id="1314785"/>
    <lineage>
        <taxon>Eukaryota</taxon>
        <taxon>Fungi</taxon>
        <taxon>Dikarya</taxon>
        <taxon>Basidiomycota</taxon>
        <taxon>Agaricomycotina</taxon>
        <taxon>Agaricomycetes</taxon>
        <taxon>Polyporales</taxon>
        <taxon>Laetiporus</taxon>
    </lineage>
</organism>
<gene>
    <name evidence="1" type="ORF">LAESUDRAFT_729167</name>
</gene>
<accession>A0A165CWG9</accession>
<reference evidence="1 2" key="1">
    <citation type="journal article" date="2016" name="Mol. Biol. Evol.">
        <title>Comparative Genomics of Early-Diverging Mushroom-Forming Fungi Provides Insights into the Origins of Lignocellulose Decay Capabilities.</title>
        <authorList>
            <person name="Nagy L.G."/>
            <person name="Riley R."/>
            <person name="Tritt A."/>
            <person name="Adam C."/>
            <person name="Daum C."/>
            <person name="Floudas D."/>
            <person name="Sun H."/>
            <person name="Yadav J.S."/>
            <person name="Pangilinan J."/>
            <person name="Larsson K.H."/>
            <person name="Matsuura K."/>
            <person name="Barry K."/>
            <person name="Labutti K."/>
            <person name="Kuo R."/>
            <person name="Ohm R.A."/>
            <person name="Bhattacharya S.S."/>
            <person name="Shirouzu T."/>
            <person name="Yoshinaga Y."/>
            <person name="Martin F.M."/>
            <person name="Grigoriev I.V."/>
            <person name="Hibbett D.S."/>
        </authorList>
    </citation>
    <scope>NUCLEOTIDE SEQUENCE [LARGE SCALE GENOMIC DNA]</scope>
    <source>
        <strain evidence="1 2">93-53</strain>
    </source>
</reference>
<evidence type="ECO:0000313" key="1">
    <source>
        <dbReference type="EMBL" id="KZT03586.1"/>
    </source>
</evidence>
<dbReference type="InParanoid" id="A0A165CWG9"/>
<dbReference type="AlphaFoldDB" id="A0A165CWG9"/>
<proteinExistence type="predicted"/>
<evidence type="ECO:0000313" key="2">
    <source>
        <dbReference type="Proteomes" id="UP000076871"/>
    </source>
</evidence>
<keyword evidence="2" id="KW-1185">Reference proteome</keyword>
<dbReference type="EMBL" id="KV427643">
    <property type="protein sequence ID" value="KZT03586.1"/>
    <property type="molecule type" value="Genomic_DNA"/>
</dbReference>